<dbReference type="STRING" id="136037.A0A067R637"/>
<dbReference type="Proteomes" id="UP000027135">
    <property type="component" value="Unassembled WGS sequence"/>
</dbReference>
<keyword evidence="3" id="KW-1185">Reference proteome</keyword>
<dbReference type="InParanoid" id="A0A067R637"/>
<organism evidence="2 3">
    <name type="scientific">Zootermopsis nevadensis</name>
    <name type="common">Dampwood termite</name>
    <dbReference type="NCBI Taxonomy" id="136037"/>
    <lineage>
        <taxon>Eukaryota</taxon>
        <taxon>Metazoa</taxon>
        <taxon>Ecdysozoa</taxon>
        <taxon>Arthropoda</taxon>
        <taxon>Hexapoda</taxon>
        <taxon>Insecta</taxon>
        <taxon>Pterygota</taxon>
        <taxon>Neoptera</taxon>
        <taxon>Polyneoptera</taxon>
        <taxon>Dictyoptera</taxon>
        <taxon>Blattodea</taxon>
        <taxon>Blattoidea</taxon>
        <taxon>Termitoidae</taxon>
        <taxon>Termopsidae</taxon>
        <taxon>Zootermopsis</taxon>
    </lineage>
</organism>
<dbReference type="InterPro" id="IPR031962">
    <property type="entry name" value="DUF4781"/>
</dbReference>
<dbReference type="EMBL" id="KK852669">
    <property type="protein sequence ID" value="KDR18844.1"/>
    <property type="molecule type" value="Genomic_DNA"/>
</dbReference>
<gene>
    <name evidence="2" type="ORF">L798_07290</name>
</gene>
<dbReference type="PANTHER" id="PTHR21115">
    <property type="entry name" value="GH06117P-RELATED"/>
    <property type="match status" value="1"/>
</dbReference>
<protein>
    <recommendedName>
        <fullName evidence="1">DUF4781 domain-containing protein</fullName>
    </recommendedName>
</protein>
<dbReference type="PANTHER" id="PTHR21115:SF0">
    <property type="entry name" value="GH06117P-RELATED"/>
    <property type="match status" value="1"/>
</dbReference>
<dbReference type="OMA" id="KETWHEE"/>
<evidence type="ECO:0000259" key="1">
    <source>
        <dbReference type="Pfam" id="PF16013"/>
    </source>
</evidence>
<reference evidence="2 3" key="1">
    <citation type="journal article" date="2014" name="Nat. Commun.">
        <title>Molecular traces of alternative social organization in a termite genome.</title>
        <authorList>
            <person name="Terrapon N."/>
            <person name="Li C."/>
            <person name="Robertson H.M."/>
            <person name="Ji L."/>
            <person name="Meng X."/>
            <person name="Booth W."/>
            <person name="Chen Z."/>
            <person name="Childers C.P."/>
            <person name="Glastad K.M."/>
            <person name="Gokhale K."/>
            <person name="Gowin J."/>
            <person name="Gronenberg W."/>
            <person name="Hermansen R.A."/>
            <person name="Hu H."/>
            <person name="Hunt B.G."/>
            <person name="Huylmans A.K."/>
            <person name="Khalil S.M."/>
            <person name="Mitchell R.D."/>
            <person name="Munoz-Torres M.C."/>
            <person name="Mustard J.A."/>
            <person name="Pan H."/>
            <person name="Reese J.T."/>
            <person name="Scharf M.E."/>
            <person name="Sun F."/>
            <person name="Vogel H."/>
            <person name="Xiao J."/>
            <person name="Yang W."/>
            <person name="Yang Z."/>
            <person name="Yang Z."/>
            <person name="Zhou J."/>
            <person name="Zhu J."/>
            <person name="Brent C.S."/>
            <person name="Elsik C.G."/>
            <person name="Goodisman M.A."/>
            <person name="Liberles D.A."/>
            <person name="Roe R.M."/>
            <person name="Vargo E.L."/>
            <person name="Vilcinskas A."/>
            <person name="Wang J."/>
            <person name="Bornberg-Bauer E."/>
            <person name="Korb J."/>
            <person name="Zhang G."/>
            <person name="Liebig J."/>
        </authorList>
    </citation>
    <scope>NUCLEOTIDE SEQUENCE [LARGE SCALE GENOMIC DNA]</scope>
    <source>
        <tissue evidence="2">Whole organism</tissue>
    </source>
</reference>
<evidence type="ECO:0000313" key="3">
    <source>
        <dbReference type="Proteomes" id="UP000027135"/>
    </source>
</evidence>
<dbReference type="Pfam" id="PF16013">
    <property type="entry name" value="DUF4781"/>
    <property type="match status" value="1"/>
</dbReference>
<feature type="domain" description="DUF4781" evidence="1">
    <location>
        <begin position="117"/>
        <end position="206"/>
    </location>
</feature>
<accession>A0A067R637</accession>
<proteinExistence type="predicted"/>
<sequence length="214" mass="24687">MAESAEKETWHEEAKEEQQWYYELFGDRDWDSYKEVEMEYLERNVGHAIYGPPEKLPDERTNGNTGYETEELEHIRKVCATIKKHGRNLSKCNDSDILMSVIFVCLNVEERSRRVAVFRIPRYDPEDKSKQCLNQFVDQNCRVYEDWDDFLSNNLLPKCTYCYPAGGVYDGDENDKVLLGFGETPASKAVSKVFSVLDTASTVVTVSFCSWGIS</sequence>
<name>A0A067R637_ZOONE</name>
<evidence type="ECO:0000313" key="2">
    <source>
        <dbReference type="EMBL" id="KDR18844.1"/>
    </source>
</evidence>
<dbReference type="AlphaFoldDB" id="A0A067R637"/>